<name>A0A3N6PP05_BRACR</name>
<dbReference type="Proteomes" id="UP000712281">
    <property type="component" value="Unassembled WGS sequence"/>
</dbReference>
<proteinExistence type="predicted"/>
<sequence length="122" mass="14101">MAKLHLTNHLTKWLEKRKPGRLHSEDGEVENNDICIESLPDLLPKICCAPGESRSQPDDALYWCIVEVILPGKVKPQDVVKDILEEFMENISLNLLKINPKFEPNSFMTLLCIRQWFLSQSR</sequence>
<dbReference type="EMBL" id="QGKW02000276">
    <property type="protein sequence ID" value="KAF2608679.1"/>
    <property type="molecule type" value="Genomic_DNA"/>
</dbReference>
<accession>A0A3N6PP05</accession>
<evidence type="ECO:0000313" key="1">
    <source>
        <dbReference type="EMBL" id="KAF2608679.1"/>
    </source>
</evidence>
<comment type="caution">
    <text evidence="1">The sequence shown here is derived from an EMBL/GenBank/DDBJ whole genome shotgun (WGS) entry which is preliminary data.</text>
</comment>
<reference evidence="1" key="1">
    <citation type="submission" date="2019-12" db="EMBL/GenBank/DDBJ databases">
        <title>Genome sequencing and annotation of Brassica cretica.</title>
        <authorList>
            <person name="Studholme D.J."/>
            <person name="Sarris P.F."/>
        </authorList>
    </citation>
    <scope>NUCLEOTIDE SEQUENCE</scope>
    <source>
        <strain evidence="1">PFS-001/15</strain>
        <tissue evidence="1">Leaf</tissue>
    </source>
</reference>
<dbReference type="AlphaFoldDB" id="A0A3N6PP05"/>
<evidence type="ECO:0000313" key="2">
    <source>
        <dbReference type="Proteomes" id="UP000712281"/>
    </source>
</evidence>
<protein>
    <submittedName>
        <fullName evidence="1">Uncharacterized protein</fullName>
    </submittedName>
</protein>
<gene>
    <name evidence="1" type="ORF">F2Q68_00043076</name>
</gene>
<organism evidence="1 2">
    <name type="scientific">Brassica cretica</name>
    <name type="common">Mustard</name>
    <dbReference type="NCBI Taxonomy" id="69181"/>
    <lineage>
        <taxon>Eukaryota</taxon>
        <taxon>Viridiplantae</taxon>
        <taxon>Streptophyta</taxon>
        <taxon>Embryophyta</taxon>
        <taxon>Tracheophyta</taxon>
        <taxon>Spermatophyta</taxon>
        <taxon>Magnoliopsida</taxon>
        <taxon>eudicotyledons</taxon>
        <taxon>Gunneridae</taxon>
        <taxon>Pentapetalae</taxon>
        <taxon>rosids</taxon>
        <taxon>malvids</taxon>
        <taxon>Brassicales</taxon>
        <taxon>Brassicaceae</taxon>
        <taxon>Brassiceae</taxon>
        <taxon>Brassica</taxon>
    </lineage>
</organism>
<dbReference type="OrthoDB" id="10529340at2759"/>